<dbReference type="InterPro" id="IPR004589">
    <property type="entry name" value="DNA_helicase_ATP-dep_RecQ"/>
</dbReference>
<protein>
    <recommendedName>
        <fullName evidence="11">ATP-dependent DNA helicase RecQ</fullName>
        <ecNumber evidence="10">5.6.2.4</ecNumber>
    </recommendedName>
    <alternativeName>
        <fullName evidence="12">DNA 3'-5' helicase RecQ</fullName>
    </alternativeName>
</protein>
<dbReference type="Gene3D" id="1.10.10.10">
    <property type="entry name" value="Winged helix-like DNA-binding domain superfamily/Winged helix DNA-binding domain"/>
    <property type="match status" value="1"/>
</dbReference>
<evidence type="ECO:0000256" key="1">
    <source>
        <dbReference type="ARBA" id="ARBA00005446"/>
    </source>
</evidence>
<dbReference type="InterPro" id="IPR001650">
    <property type="entry name" value="Helicase_C-like"/>
</dbReference>
<dbReference type="InterPro" id="IPR036390">
    <property type="entry name" value="WH_DNA-bd_sf"/>
</dbReference>
<dbReference type="InterPro" id="IPR011545">
    <property type="entry name" value="DEAD/DEAH_box_helicase_dom"/>
</dbReference>
<evidence type="ECO:0000256" key="2">
    <source>
        <dbReference type="ARBA" id="ARBA00022723"/>
    </source>
</evidence>
<comment type="similarity">
    <text evidence="1">Belongs to the helicase family. RecQ subfamily.</text>
</comment>
<dbReference type="PANTHER" id="PTHR13710:SF105">
    <property type="entry name" value="ATP-DEPENDENT DNA HELICASE Q1"/>
    <property type="match status" value="1"/>
</dbReference>
<keyword evidence="7" id="KW-0238">DNA-binding</keyword>
<evidence type="ECO:0000256" key="4">
    <source>
        <dbReference type="ARBA" id="ARBA00022801"/>
    </source>
</evidence>
<dbReference type="SUPFAM" id="SSF52540">
    <property type="entry name" value="P-loop containing nucleoside triphosphate hydrolases"/>
    <property type="match status" value="1"/>
</dbReference>
<dbReference type="PROSITE" id="PS51194">
    <property type="entry name" value="HELICASE_CTER"/>
    <property type="match status" value="1"/>
</dbReference>
<keyword evidence="2" id="KW-0479">Metal-binding</keyword>
<evidence type="ECO:0000256" key="7">
    <source>
        <dbReference type="ARBA" id="ARBA00023125"/>
    </source>
</evidence>
<dbReference type="SMART" id="SM00490">
    <property type="entry name" value="HELICc"/>
    <property type="match status" value="1"/>
</dbReference>
<evidence type="ECO:0000313" key="16">
    <source>
        <dbReference type="EMBL" id="UZD55615.1"/>
    </source>
</evidence>
<dbReference type="SUPFAM" id="SSF46785">
    <property type="entry name" value="Winged helix' DNA-binding domain"/>
    <property type="match status" value="1"/>
</dbReference>
<dbReference type="InterPro" id="IPR032284">
    <property type="entry name" value="RecQ_Zn-bd"/>
</dbReference>
<dbReference type="EC" id="5.6.2.4" evidence="10"/>
<dbReference type="RefSeq" id="WP_264893369.1">
    <property type="nucleotide sequence ID" value="NZ_CP110257.1"/>
</dbReference>
<evidence type="ECO:0000313" key="17">
    <source>
        <dbReference type="Proteomes" id="UP001163266"/>
    </source>
</evidence>
<keyword evidence="6" id="KW-0067">ATP-binding</keyword>
<feature type="compositionally biased region" description="Low complexity" evidence="13">
    <location>
        <begin position="423"/>
        <end position="433"/>
    </location>
</feature>
<sequence>MKRLLRETFGLPRLRDAQAVVIEHVMRGEPTLAVMPTGAGKSLCYQLPALLLEGRTVVVSPLIALMKDQCDKLVERGVRAVPLHSALSAQEAREAEAAVADGSARIVFTTPERLAEPQFLELVSAHPVALLVIDEVHCLSQWGHDFRPAFLEIGPVWQRLGGPRLLALTATATSTVIDDVLAQLRVPGMQVLAASTYRPNLYFSVERFTNENARLERLEAIVRELPGAGIVYVATVKMAGEVHARLCGAGVEAALYHGRLGAAQRHEAQDAFMTGRARVMVATNAFGLGIDKADTRFVIHGQMPGSLDAYYQEAGRAGRDGQPASCILLFDERDRAVQRFLMAGRYPGEEDVRQVLRALEHLGECSLAQLQETCGVPRNKVQVALKLLREAGWVVQNRQRRVRLAGPVRPPDIAGPGFGRPGAGPRAGRPGPRSKATSLEALVAAYRDKSEHDRELLEAMVFYARTGYCRWKVLLEHFEEAAEFDRCEHCDNCLRHRAATAGARETAGHAEAAPGVPASPTRDETPADEPSSAGDGRSRFACGEAVRVPRHGLGQVIEVTADSVRIAFPDGRQRSFLPEYVERVDLVAP</sequence>
<dbReference type="InterPro" id="IPR005471">
    <property type="entry name" value="Tscrpt_reg_IclR_N"/>
</dbReference>
<evidence type="ECO:0000256" key="12">
    <source>
        <dbReference type="ARBA" id="ARBA00044550"/>
    </source>
</evidence>
<evidence type="ECO:0000256" key="11">
    <source>
        <dbReference type="ARBA" id="ARBA00044535"/>
    </source>
</evidence>
<feature type="region of interest" description="Disordered" evidence="13">
    <location>
        <begin position="504"/>
        <end position="538"/>
    </location>
</feature>
<evidence type="ECO:0000259" key="14">
    <source>
        <dbReference type="PROSITE" id="PS51192"/>
    </source>
</evidence>
<dbReference type="InterPro" id="IPR027417">
    <property type="entry name" value="P-loop_NTPase"/>
</dbReference>
<accession>A0ABY6MUC7</accession>
<dbReference type="Pfam" id="PF00270">
    <property type="entry name" value="DEAD"/>
    <property type="match status" value="1"/>
</dbReference>
<feature type="domain" description="Helicase C-terminal" evidence="15">
    <location>
        <begin position="217"/>
        <end position="363"/>
    </location>
</feature>
<evidence type="ECO:0000256" key="5">
    <source>
        <dbReference type="ARBA" id="ARBA00022806"/>
    </source>
</evidence>
<dbReference type="PANTHER" id="PTHR13710">
    <property type="entry name" value="DNA HELICASE RECQ FAMILY MEMBER"/>
    <property type="match status" value="1"/>
</dbReference>
<gene>
    <name evidence="16" type="ORF">OMP39_03225</name>
</gene>
<dbReference type="GO" id="GO:0003678">
    <property type="term" value="F:DNA helicase activity"/>
    <property type="evidence" value="ECO:0007669"/>
    <property type="project" value="UniProtKB-EC"/>
</dbReference>
<keyword evidence="8" id="KW-0413">Isomerase</keyword>
<dbReference type="Gene3D" id="3.40.50.300">
    <property type="entry name" value="P-loop containing nucleotide triphosphate hydrolases"/>
    <property type="match status" value="2"/>
</dbReference>
<proteinExistence type="inferred from homology"/>
<dbReference type="GO" id="GO:0016787">
    <property type="term" value="F:hydrolase activity"/>
    <property type="evidence" value="ECO:0007669"/>
    <property type="project" value="UniProtKB-KW"/>
</dbReference>
<reference evidence="16" key="1">
    <citation type="submission" date="2022-10" db="EMBL/GenBank/DDBJ databases">
        <title>Complete genome sequence of Schlegelella aquatica LMG 23380.</title>
        <authorList>
            <person name="Musilova J."/>
            <person name="Kourilova X."/>
            <person name="Bezdicek M."/>
            <person name="Hermankova K."/>
            <person name="Obruca S."/>
            <person name="Sedlar K."/>
        </authorList>
    </citation>
    <scope>NUCLEOTIDE SEQUENCE</scope>
    <source>
        <strain evidence="16">LMG 23380</strain>
    </source>
</reference>
<dbReference type="Proteomes" id="UP001163266">
    <property type="component" value="Chromosome"/>
</dbReference>
<evidence type="ECO:0000256" key="3">
    <source>
        <dbReference type="ARBA" id="ARBA00022741"/>
    </source>
</evidence>
<keyword evidence="3" id="KW-0547">Nucleotide-binding</keyword>
<dbReference type="Pfam" id="PF16124">
    <property type="entry name" value="RecQ_Zn_bind"/>
    <property type="match status" value="1"/>
</dbReference>
<dbReference type="PROSITE" id="PS51192">
    <property type="entry name" value="HELICASE_ATP_BIND_1"/>
    <property type="match status" value="1"/>
</dbReference>
<feature type="region of interest" description="Disordered" evidence="13">
    <location>
        <begin position="406"/>
        <end position="435"/>
    </location>
</feature>
<organism evidence="16 17">
    <name type="scientific">Caldimonas aquatica</name>
    <dbReference type="NCBI Taxonomy" id="376175"/>
    <lineage>
        <taxon>Bacteria</taxon>
        <taxon>Pseudomonadati</taxon>
        <taxon>Pseudomonadota</taxon>
        <taxon>Betaproteobacteria</taxon>
        <taxon>Burkholderiales</taxon>
        <taxon>Sphaerotilaceae</taxon>
        <taxon>Caldimonas</taxon>
    </lineage>
</organism>
<feature type="domain" description="Helicase ATP-binding" evidence="14">
    <location>
        <begin position="22"/>
        <end position="190"/>
    </location>
</feature>
<dbReference type="Pfam" id="PF00271">
    <property type="entry name" value="Helicase_C"/>
    <property type="match status" value="1"/>
</dbReference>
<dbReference type="InterPro" id="IPR036388">
    <property type="entry name" value="WH-like_DNA-bd_sf"/>
</dbReference>
<keyword evidence="5 16" id="KW-0347">Helicase</keyword>
<evidence type="ECO:0000256" key="9">
    <source>
        <dbReference type="ARBA" id="ARBA00034617"/>
    </source>
</evidence>
<dbReference type="CDD" id="cd17920">
    <property type="entry name" value="DEXHc_RecQ"/>
    <property type="match status" value="1"/>
</dbReference>
<dbReference type="EMBL" id="CP110257">
    <property type="protein sequence ID" value="UZD55615.1"/>
    <property type="molecule type" value="Genomic_DNA"/>
</dbReference>
<comment type="catalytic activity">
    <reaction evidence="9">
        <text>Couples ATP hydrolysis with the unwinding of duplex DNA by translocating in the 3'-5' direction.</text>
        <dbReference type="EC" id="5.6.2.4"/>
    </reaction>
</comment>
<evidence type="ECO:0000256" key="8">
    <source>
        <dbReference type="ARBA" id="ARBA00023235"/>
    </source>
</evidence>
<dbReference type="NCBIfam" id="TIGR00614">
    <property type="entry name" value="recQ_fam"/>
    <property type="match status" value="1"/>
</dbReference>
<feature type="compositionally biased region" description="Low complexity" evidence="13">
    <location>
        <begin position="504"/>
        <end position="513"/>
    </location>
</feature>
<evidence type="ECO:0000256" key="6">
    <source>
        <dbReference type="ARBA" id="ARBA00022840"/>
    </source>
</evidence>
<keyword evidence="17" id="KW-1185">Reference proteome</keyword>
<name>A0ABY6MUC7_9BURK</name>
<dbReference type="Pfam" id="PF09339">
    <property type="entry name" value="HTH_IclR"/>
    <property type="match status" value="1"/>
</dbReference>
<evidence type="ECO:0000256" key="10">
    <source>
        <dbReference type="ARBA" id="ARBA00034808"/>
    </source>
</evidence>
<evidence type="ECO:0000259" key="15">
    <source>
        <dbReference type="PROSITE" id="PS51194"/>
    </source>
</evidence>
<evidence type="ECO:0000256" key="13">
    <source>
        <dbReference type="SAM" id="MobiDB-lite"/>
    </source>
</evidence>
<dbReference type="PROSITE" id="PS00690">
    <property type="entry name" value="DEAH_ATP_HELICASE"/>
    <property type="match status" value="1"/>
</dbReference>
<dbReference type="SMART" id="SM00487">
    <property type="entry name" value="DEXDc"/>
    <property type="match status" value="1"/>
</dbReference>
<dbReference type="InterPro" id="IPR002464">
    <property type="entry name" value="DNA/RNA_helicase_DEAH_CS"/>
</dbReference>
<keyword evidence="4 16" id="KW-0378">Hydrolase</keyword>
<dbReference type="InterPro" id="IPR014001">
    <property type="entry name" value="Helicase_ATP-bd"/>
</dbReference>